<dbReference type="AlphaFoldDB" id="A0A9X4KTM2"/>
<evidence type="ECO:0000313" key="2">
    <source>
        <dbReference type="Proteomes" id="UP001153404"/>
    </source>
</evidence>
<dbReference type="EMBL" id="JAPDIA010000003">
    <property type="protein sequence ID" value="MDG0810293.1"/>
    <property type="molecule type" value="Genomic_DNA"/>
</dbReference>
<dbReference type="RefSeq" id="WP_277532039.1">
    <property type="nucleotide sequence ID" value="NZ_JAPDIA010000003.1"/>
</dbReference>
<keyword evidence="2" id="KW-1185">Reference proteome</keyword>
<reference evidence="1" key="1">
    <citation type="submission" date="2022-10" db="EMBL/GenBank/DDBJ databases">
        <title>Comparative genomic analysis of Cohnella hashimotonis sp. nov., isolated from the International Space Station.</title>
        <authorList>
            <person name="Simpson A."/>
            <person name="Venkateswaran K."/>
        </authorList>
    </citation>
    <scope>NUCLEOTIDE SEQUENCE</scope>
    <source>
        <strain evidence="1">DSM 28161</strain>
    </source>
</reference>
<dbReference type="Proteomes" id="UP001153404">
    <property type="component" value="Unassembled WGS sequence"/>
</dbReference>
<protein>
    <submittedName>
        <fullName evidence="1">Uncharacterized protein</fullName>
    </submittedName>
</protein>
<sequence length="92" mass="10397">MKSGLIIKLIEAHCAGSEDAFKKALDDLANDEERKGNVALSNSLRTAYSFDKKKQHFILFKPLIRNVFFCTECSAHAQRQRQCIGTFRGFTA</sequence>
<accession>A0A9X4KTM2</accession>
<proteinExistence type="predicted"/>
<comment type="caution">
    <text evidence="1">The sequence shown here is derived from an EMBL/GenBank/DDBJ whole genome shotgun (WGS) entry which is preliminary data.</text>
</comment>
<gene>
    <name evidence="1" type="ORF">OMP40_13775</name>
</gene>
<name>A0A9X4KTM2_9BACL</name>
<evidence type="ECO:0000313" key="1">
    <source>
        <dbReference type="EMBL" id="MDG0810293.1"/>
    </source>
</evidence>
<organism evidence="1 2">
    <name type="scientific">Cohnella rhizosphaerae</name>
    <dbReference type="NCBI Taxonomy" id="1457232"/>
    <lineage>
        <taxon>Bacteria</taxon>
        <taxon>Bacillati</taxon>
        <taxon>Bacillota</taxon>
        <taxon>Bacilli</taxon>
        <taxon>Bacillales</taxon>
        <taxon>Paenibacillaceae</taxon>
        <taxon>Cohnella</taxon>
    </lineage>
</organism>